<dbReference type="STRING" id="3469.A0A4Y7IZL1"/>
<dbReference type="Pfam" id="PF00433">
    <property type="entry name" value="Pkinase_C"/>
    <property type="match status" value="1"/>
</dbReference>
<dbReference type="EMBL" id="CM010716">
    <property type="protein sequence ID" value="RZC52845.1"/>
    <property type="molecule type" value="Genomic_DNA"/>
</dbReference>
<keyword evidence="11" id="KW-1185">Reference proteome</keyword>
<sequence>MQKDCALEDPLKISGGTQAHPWFQDVVWDRLYEMEAAFKPMVNGELDTQNFLKFDELDPPPARTGSGQSRKVLTSKDLSFVGYTFKNFDAIKGLRAGNEY</sequence>
<evidence type="ECO:0000256" key="8">
    <source>
        <dbReference type="ARBA" id="ARBA00048679"/>
    </source>
</evidence>
<keyword evidence="3" id="KW-0808">Transferase</keyword>
<dbReference type="InterPro" id="IPR017892">
    <property type="entry name" value="Pkinase_C"/>
</dbReference>
<comment type="catalytic activity">
    <reaction evidence="8">
        <text>L-seryl-[protein] + ATP = O-phospho-L-seryl-[protein] + ADP + H(+)</text>
        <dbReference type="Rhea" id="RHEA:17989"/>
        <dbReference type="Rhea" id="RHEA-COMP:9863"/>
        <dbReference type="Rhea" id="RHEA-COMP:11604"/>
        <dbReference type="ChEBI" id="CHEBI:15378"/>
        <dbReference type="ChEBI" id="CHEBI:29999"/>
        <dbReference type="ChEBI" id="CHEBI:30616"/>
        <dbReference type="ChEBI" id="CHEBI:83421"/>
        <dbReference type="ChEBI" id="CHEBI:456216"/>
        <dbReference type="EC" id="2.7.11.1"/>
    </reaction>
</comment>
<keyword evidence="5" id="KW-0418">Kinase</keyword>
<comment type="catalytic activity">
    <reaction evidence="7">
        <text>L-threonyl-[protein] + ATP = O-phospho-L-threonyl-[protein] + ADP + H(+)</text>
        <dbReference type="Rhea" id="RHEA:46608"/>
        <dbReference type="Rhea" id="RHEA-COMP:11060"/>
        <dbReference type="Rhea" id="RHEA-COMP:11605"/>
        <dbReference type="ChEBI" id="CHEBI:15378"/>
        <dbReference type="ChEBI" id="CHEBI:30013"/>
        <dbReference type="ChEBI" id="CHEBI:30616"/>
        <dbReference type="ChEBI" id="CHEBI:61977"/>
        <dbReference type="ChEBI" id="CHEBI:456216"/>
        <dbReference type="EC" id="2.7.11.1"/>
    </reaction>
</comment>
<keyword evidence="2" id="KW-0723">Serine/threonine-protein kinase</keyword>
<reference evidence="10 11" key="1">
    <citation type="journal article" date="2018" name="Science">
        <title>The opium poppy genome and morphinan production.</title>
        <authorList>
            <person name="Guo L."/>
            <person name="Winzer T."/>
            <person name="Yang X."/>
            <person name="Li Y."/>
            <person name="Ning Z."/>
            <person name="He Z."/>
            <person name="Teodor R."/>
            <person name="Lu Y."/>
            <person name="Bowser T.A."/>
            <person name="Graham I.A."/>
            <person name="Ye K."/>
        </authorList>
    </citation>
    <scope>NUCLEOTIDE SEQUENCE [LARGE SCALE GENOMIC DNA]</scope>
    <source>
        <strain evidence="11">cv. HN1</strain>
        <tissue evidence="10">Leaves</tissue>
    </source>
</reference>
<dbReference type="GO" id="GO:0004674">
    <property type="term" value="F:protein serine/threonine kinase activity"/>
    <property type="evidence" value="ECO:0007669"/>
    <property type="project" value="UniProtKB-KW"/>
</dbReference>
<evidence type="ECO:0000256" key="5">
    <source>
        <dbReference type="ARBA" id="ARBA00022777"/>
    </source>
</evidence>
<name>A0A4Y7IZL1_PAPSO</name>
<keyword evidence="6" id="KW-0067">ATP-binding</keyword>
<dbReference type="OMA" id="QKDCALE"/>
<accession>A0A4Y7IZL1</accession>
<evidence type="ECO:0000259" key="9">
    <source>
        <dbReference type="PROSITE" id="PS51285"/>
    </source>
</evidence>
<dbReference type="PANTHER" id="PTHR22988">
    <property type="entry name" value="MYOTONIC DYSTROPHY S/T KINASE-RELATED"/>
    <property type="match status" value="1"/>
</dbReference>
<gene>
    <name evidence="10" type="ORF">C5167_021266</name>
</gene>
<dbReference type="PROSITE" id="PS51285">
    <property type="entry name" value="AGC_KINASE_CTER"/>
    <property type="match status" value="1"/>
</dbReference>
<dbReference type="Proteomes" id="UP000316621">
    <property type="component" value="Chromosome 2"/>
</dbReference>
<keyword evidence="4" id="KW-0547">Nucleotide-binding</keyword>
<dbReference type="GO" id="GO:0005524">
    <property type="term" value="F:ATP binding"/>
    <property type="evidence" value="ECO:0007669"/>
    <property type="project" value="UniProtKB-KW"/>
</dbReference>
<proteinExistence type="predicted"/>
<evidence type="ECO:0000256" key="7">
    <source>
        <dbReference type="ARBA" id="ARBA00047899"/>
    </source>
</evidence>
<dbReference type="AlphaFoldDB" id="A0A4Y7IZL1"/>
<evidence type="ECO:0000256" key="6">
    <source>
        <dbReference type="ARBA" id="ARBA00022840"/>
    </source>
</evidence>
<dbReference type="SMART" id="SM00133">
    <property type="entry name" value="S_TK_X"/>
    <property type="match status" value="1"/>
</dbReference>
<feature type="domain" description="AGC-kinase C-terminal" evidence="9">
    <location>
        <begin position="24"/>
        <end position="95"/>
    </location>
</feature>
<evidence type="ECO:0000256" key="1">
    <source>
        <dbReference type="ARBA" id="ARBA00012513"/>
    </source>
</evidence>
<dbReference type="InterPro" id="IPR000961">
    <property type="entry name" value="AGC-kinase_C"/>
</dbReference>
<evidence type="ECO:0000256" key="3">
    <source>
        <dbReference type="ARBA" id="ARBA00022679"/>
    </source>
</evidence>
<evidence type="ECO:0000256" key="2">
    <source>
        <dbReference type="ARBA" id="ARBA00022527"/>
    </source>
</evidence>
<dbReference type="InterPro" id="IPR050839">
    <property type="entry name" value="Rho-assoc_Ser/Thr_Kinase"/>
</dbReference>
<protein>
    <recommendedName>
        <fullName evidence="1">non-specific serine/threonine protein kinase</fullName>
        <ecNumber evidence="1">2.7.11.1</ecNumber>
    </recommendedName>
</protein>
<organism evidence="10 11">
    <name type="scientific">Papaver somniferum</name>
    <name type="common">Opium poppy</name>
    <dbReference type="NCBI Taxonomy" id="3469"/>
    <lineage>
        <taxon>Eukaryota</taxon>
        <taxon>Viridiplantae</taxon>
        <taxon>Streptophyta</taxon>
        <taxon>Embryophyta</taxon>
        <taxon>Tracheophyta</taxon>
        <taxon>Spermatophyta</taxon>
        <taxon>Magnoliopsida</taxon>
        <taxon>Ranunculales</taxon>
        <taxon>Papaveraceae</taxon>
        <taxon>Papaveroideae</taxon>
        <taxon>Papaver</taxon>
    </lineage>
</organism>
<dbReference type="EC" id="2.7.11.1" evidence="1"/>
<evidence type="ECO:0000313" key="11">
    <source>
        <dbReference type="Proteomes" id="UP000316621"/>
    </source>
</evidence>
<evidence type="ECO:0000256" key="4">
    <source>
        <dbReference type="ARBA" id="ARBA00022741"/>
    </source>
</evidence>
<dbReference type="Gramene" id="RZC52845">
    <property type="protein sequence ID" value="RZC52845"/>
    <property type="gene ID" value="C5167_021266"/>
</dbReference>
<evidence type="ECO:0000313" key="10">
    <source>
        <dbReference type="EMBL" id="RZC52845.1"/>
    </source>
</evidence>